<protein>
    <submittedName>
        <fullName evidence="2">Uncharacterized protein</fullName>
    </submittedName>
</protein>
<accession>A0A7J6PRR5</accession>
<proteinExistence type="predicted"/>
<reference evidence="2 3" key="1">
    <citation type="submission" date="2020-04" db="EMBL/GenBank/DDBJ databases">
        <title>Perkinsus olseni comparative genomics.</title>
        <authorList>
            <person name="Bogema D.R."/>
        </authorList>
    </citation>
    <scope>NUCLEOTIDE SEQUENCE [LARGE SCALE GENOMIC DNA]</scope>
    <source>
        <strain evidence="2 3">ATCC PRA-207</strain>
    </source>
</reference>
<feature type="region of interest" description="Disordered" evidence="1">
    <location>
        <begin position="601"/>
        <end position="621"/>
    </location>
</feature>
<gene>
    <name evidence="2" type="ORF">FOZ63_009733</name>
</gene>
<evidence type="ECO:0000313" key="3">
    <source>
        <dbReference type="Proteomes" id="UP000553632"/>
    </source>
</evidence>
<dbReference type="Proteomes" id="UP000553632">
    <property type="component" value="Unassembled WGS sequence"/>
</dbReference>
<feature type="compositionally biased region" description="Basic and acidic residues" evidence="1">
    <location>
        <begin position="603"/>
        <end position="621"/>
    </location>
</feature>
<evidence type="ECO:0000313" key="2">
    <source>
        <dbReference type="EMBL" id="KAF4698854.1"/>
    </source>
</evidence>
<dbReference type="AlphaFoldDB" id="A0A7J6PRR5"/>
<comment type="caution">
    <text evidence="2">The sequence shown here is derived from an EMBL/GenBank/DDBJ whole genome shotgun (WGS) entry which is preliminary data.</text>
</comment>
<evidence type="ECO:0000256" key="1">
    <source>
        <dbReference type="SAM" id="MobiDB-lite"/>
    </source>
</evidence>
<keyword evidence="3" id="KW-1185">Reference proteome</keyword>
<sequence>MFAKSPLLRAAVEGSATTAAAAAASSRVLHPVDSLFKAAATLQRRAPEVPAQKELADLAVSAERALESDPRRFVDISHCVAGIVPHSMLADYRKAFSSSVVNPFLKSEDSSLIGLADEQALAVFLVAADLGILRGSDNVEVTAALSKRLEKVLPTADFQLLLSSLGPVKRVDAALARQIAQELLSRASVLDSLQLASLAISLSSESEETRHKLLAEIDLRLQTGDGLSERDLVDLVIASLRLDPSKPDERRAAAAKHLIGFLSRHIEEDHDDELTLDKLQWAADAATLLGVCGDAALAEMLAGSGRRVITADCVMSPMLVDLAVSVSRGLAVSAPSGSPAFTAWMQHLCSTVIIPEVDLRLILRLGHGLQELKQEHLQWGLTWDFIAQTLLGRQVNNGQISEVISLLAFASDRVCTEVPQDGLQALAARITSPGFINTTNVHSLALIALNCVKVLQDPERFLIELAPAFKNQFLRAGIPPATVCLALSAYGRAVGKARLGTEGASPPPSFRELHDAAAVALLQTKIPFTQQQCHIILVTRPLMNDMEESSPAFTALVGKILLSAVSTNPPSRDSETTIRLLKGLRAGPEVEKVLVDSGLIAAHQEREGPPSPEGKGRDGAEARMKAAFKKAVAAGSATRGSIDLSNVQLPDPNETWWQTARRRWSWFFGS</sequence>
<dbReference type="EMBL" id="JABANO010038252">
    <property type="protein sequence ID" value="KAF4698854.1"/>
    <property type="molecule type" value="Genomic_DNA"/>
</dbReference>
<name>A0A7J6PRR5_PEROL</name>
<organism evidence="2 3">
    <name type="scientific">Perkinsus olseni</name>
    <name type="common">Perkinsus atlanticus</name>
    <dbReference type="NCBI Taxonomy" id="32597"/>
    <lineage>
        <taxon>Eukaryota</taxon>
        <taxon>Sar</taxon>
        <taxon>Alveolata</taxon>
        <taxon>Perkinsozoa</taxon>
        <taxon>Perkinsea</taxon>
        <taxon>Perkinsida</taxon>
        <taxon>Perkinsidae</taxon>
        <taxon>Perkinsus</taxon>
    </lineage>
</organism>